<evidence type="ECO:0000313" key="3">
    <source>
        <dbReference type="Proteomes" id="UP000611521"/>
    </source>
</evidence>
<proteinExistence type="predicted"/>
<feature type="transmembrane region" description="Helical" evidence="1">
    <location>
        <begin position="56"/>
        <end position="78"/>
    </location>
</feature>
<comment type="caution">
    <text evidence="2">The sequence shown here is derived from an EMBL/GenBank/DDBJ whole genome shotgun (WGS) entry which is preliminary data.</text>
</comment>
<evidence type="ECO:0000313" key="2">
    <source>
        <dbReference type="EMBL" id="MBD8012246.1"/>
    </source>
</evidence>
<accession>A0ABR8W6G3</accession>
<feature type="transmembrane region" description="Helical" evidence="1">
    <location>
        <begin position="128"/>
        <end position="145"/>
    </location>
</feature>
<keyword evidence="1" id="KW-0812">Transmembrane</keyword>
<keyword evidence="3" id="KW-1185">Reference proteome</keyword>
<dbReference type="Pfam" id="PF09997">
    <property type="entry name" value="DUF2238"/>
    <property type="match status" value="1"/>
</dbReference>
<evidence type="ECO:0000256" key="1">
    <source>
        <dbReference type="SAM" id="Phobius"/>
    </source>
</evidence>
<dbReference type="EMBL" id="JACSPX010000001">
    <property type="protein sequence ID" value="MBD8012246.1"/>
    <property type="molecule type" value="Genomic_DNA"/>
</dbReference>
<dbReference type="RefSeq" id="WP_191712729.1">
    <property type="nucleotide sequence ID" value="NZ_JACSPX010000001.1"/>
</dbReference>
<sequence>MKEDFLRPPATAAEWTADALRVIGILGVIAAAIWLKPTDAGITALALPALMLPRMLGMRAWFDTASGVTVLAAAWSNVFDLYAAISRWDLVVHFACTAVLTILAAEILTRAGVVGITASARPRARTPLVLAPLIALALSAVWEMIEWFGSVYISDQIHVGYQDTIGDMVLGGVGGLVAGGMLALIDVRRSPGPTQPAAEPQLSGRRG</sequence>
<feature type="transmembrane region" description="Helical" evidence="1">
    <location>
        <begin position="165"/>
        <end position="185"/>
    </location>
</feature>
<gene>
    <name evidence="2" type="ORF">H9633_08015</name>
</gene>
<organism evidence="2 3">
    <name type="scientific">Microbacterium commune</name>
    <dbReference type="NCBI Taxonomy" id="2762219"/>
    <lineage>
        <taxon>Bacteria</taxon>
        <taxon>Bacillati</taxon>
        <taxon>Actinomycetota</taxon>
        <taxon>Actinomycetes</taxon>
        <taxon>Micrococcales</taxon>
        <taxon>Microbacteriaceae</taxon>
        <taxon>Microbacterium</taxon>
    </lineage>
</organism>
<dbReference type="InterPro" id="IPR014509">
    <property type="entry name" value="YjdF-like"/>
</dbReference>
<reference evidence="2 3" key="1">
    <citation type="submission" date="2020-08" db="EMBL/GenBank/DDBJ databases">
        <title>A Genomic Blueprint of the Chicken Gut Microbiome.</title>
        <authorList>
            <person name="Gilroy R."/>
            <person name="Ravi A."/>
            <person name="Getino M."/>
            <person name="Pursley I."/>
            <person name="Horton D.L."/>
            <person name="Alikhan N.-F."/>
            <person name="Baker D."/>
            <person name="Gharbi K."/>
            <person name="Hall N."/>
            <person name="Watson M."/>
            <person name="Adriaenssens E.M."/>
            <person name="Foster-Nyarko E."/>
            <person name="Jarju S."/>
            <person name="Secka A."/>
            <person name="Antonio M."/>
            <person name="Oren A."/>
            <person name="Chaudhuri R."/>
            <person name="La Ragione R.M."/>
            <person name="Hildebrand F."/>
            <person name="Pallen M.J."/>
        </authorList>
    </citation>
    <scope>NUCLEOTIDE SEQUENCE [LARGE SCALE GENOMIC DNA]</scope>
    <source>
        <strain evidence="2 3">Re1</strain>
    </source>
</reference>
<protein>
    <submittedName>
        <fullName evidence="2">DUF2238 domain-containing protein</fullName>
    </submittedName>
</protein>
<dbReference type="Proteomes" id="UP000611521">
    <property type="component" value="Unassembled WGS sequence"/>
</dbReference>
<keyword evidence="1" id="KW-1133">Transmembrane helix</keyword>
<feature type="transmembrane region" description="Helical" evidence="1">
    <location>
        <begin position="90"/>
        <end position="108"/>
    </location>
</feature>
<name>A0ABR8W6G3_9MICO</name>
<feature type="transmembrane region" description="Helical" evidence="1">
    <location>
        <begin position="15"/>
        <end position="35"/>
    </location>
</feature>
<keyword evidence="1" id="KW-0472">Membrane</keyword>